<feature type="region of interest" description="Disordered" evidence="1">
    <location>
        <begin position="1"/>
        <end position="78"/>
    </location>
</feature>
<organism evidence="2 3">
    <name type="scientific">Mycena chlorophos</name>
    <name type="common">Agaric fungus</name>
    <name type="synonym">Agaricus chlorophos</name>
    <dbReference type="NCBI Taxonomy" id="658473"/>
    <lineage>
        <taxon>Eukaryota</taxon>
        <taxon>Fungi</taxon>
        <taxon>Dikarya</taxon>
        <taxon>Basidiomycota</taxon>
        <taxon>Agaricomycotina</taxon>
        <taxon>Agaricomycetes</taxon>
        <taxon>Agaricomycetidae</taxon>
        <taxon>Agaricales</taxon>
        <taxon>Marasmiineae</taxon>
        <taxon>Mycenaceae</taxon>
        <taxon>Mycena</taxon>
    </lineage>
</organism>
<name>A0ABQ0LJY6_MYCCL</name>
<feature type="compositionally biased region" description="Acidic residues" evidence="1">
    <location>
        <begin position="144"/>
        <end position="173"/>
    </location>
</feature>
<dbReference type="EMBL" id="DF847217">
    <property type="protein sequence ID" value="GAT51471.1"/>
    <property type="molecule type" value="Genomic_DNA"/>
</dbReference>
<protein>
    <submittedName>
        <fullName evidence="2">Uncharacterized protein</fullName>
    </submittedName>
</protein>
<reference evidence="2" key="1">
    <citation type="submission" date="2014-09" db="EMBL/GenBank/DDBJ databases">
        <title>Genome sequence of the luminous mushroom Mycena chlorophos for searching fungal bioluminescence genes.</title>
        <authorList>
            <person name="Tanaka Y."/>
            <person name="Kasuga D."/>
            <person name="Oba Y."/>
            <person name="Hase S."/>
            <person name="Sato K."/>
            <person name="Oba Y."/>
            <person name="Sakakibara Y."/>
        </authorList>
    </citation>
    <scope>NUCLEOTIDE SEQUENCE</scope>
</reference>
<feature type="compositionally biased region" description="Pro residues" evidence="1">
    <location>
        <begin position="47"/>
        <end position="62"/>
    </location>
</feature>
<feature type="compositionally biased region" description="Gly residues" evidence="1">
    <location>
        <begin position="10"/>
        <end position="19"/>
    </location>
</feature>
<dbReference type="Proteomes" id="UP000815677">
    <property type="component" value="Unassembled WGS sequence"/>
</dbReference>
<keyword evidence="3" id="KW-1185">Reference proteome</keyword>
<feature type="region of interest" description="Disordered" evidence="1">
    <location>
        <begin position="143"/>
        <end position="173"/>
    </location>
</feature>
<accession>A0ABQ0LJY6</accession>
<evidence type="ECO:0000313" key="3">
    <source>
        <dbReference type="Proteomes" id="UP000815677"/>
    </source>
</evidence>
<proteinExistence type="predicted"/>
<sequence>MPPDSTQPAGGNGHGGARPGAGRPPGSKNKKTVLAAGVGQVRMVSAPRPPPARSDPIAPEPEPVAGQKRTAAGRLTSTMRATVRGVANFFSTRAPQGTHAMAVKEDSGNTAPEPHNSVRATIAALQDEMQTVDTERIADRVLDESLESGGEGEEDAEELNDGETGDDDEAELDAEQAEAETAKNSVNDDWLAATLTQIKQQIFRFKQPFAYRDGHLWIYPKDPIFALQDAASLGFTANALYQLPIFLWIPDFLPGHPDCFYCECGQVLNKHKPSGEQIL</sequence>
<evidence type="ECO:0000256" key="1">
    <source>
        <dbReference type="SAM" id="MobiDB-lite"/>
    </source>
</evidence>
<evidence type="ECO:0000313" key="2">
    <source>
        <dbReference type="EMBL" id="GAT51471.1"/>
    </source>
</evidence>
<gene>
    <name evidence="2" type="ORF">MCHLO_08613</name>
</gene>